<sequence>MAKFEVQVRSCFCCGLSIGTLFILLYTLLLYSLLTGLASWGLSDTAQNGDKSHYTSCDLEAQGKINADNRKLVLRNGQQTVIIEDSTSYHCSFGLYTEELKYPASSRSAALWFNILLYVGIILASLLGLLGLALYFEWLLLPWIILMCIDIFRGFISTFLIFWYSYGNLARLATGLFFLGIQFLHISLVVLMIAKFQRMYNRKHGVVIEDNRQYEGPRPYPTGTLPSNYNAYSPQVRRNGNPNEVYGNTAYSDYSPSTKDARYYDNTYRQPPPPTAAIRY</sequence>
<dbReference type="WBParaSite" id="JU765_v2.g13156.t1">
    <property type="protein sequence ID" value="JU765_v2.g13156.t1"/>
    <property type="gene ID" value="JU765_v2.g13156"/>
</dbReference>
<protein>
    <submittedName>
        <fullName evidence="2">Uncharacterized protein</fullName>
    </submittedName>
</protein>
<evidence type="ECO:0000313" key="2">
    <source>
        <dbReference type="WBParaSite" id="JU765_v2.g13156.t1"/>
    </source>
</evidence>
<name>A0AC34Q638_9BILA</name>
<reference evidence="2" key="1">
    <citation type="submission" date="2022-11" db="UniProtKB">
        <authorList>
            <consortium name="WormBaseParasite"/>
        </authorList>
    </citation>
    <scope>IDENTIFICATION</scope>
</reference>
<organism evidence="1 2">
    <name type="scientific">Panagrolaimus sp. JU765</name>
    <dbReference type="NCBI Taxonomy" id="591449"/>
    <lineage>
        <taxon>Eukaryota</taxon>
        <taxon>Metazoa</taxon>
        <taxon>Ecdysozoa</taxon>
        <taxon>Nematoda</taxon>
        <taxon>Chromadorea</taxon>
        <taxon>Rhabditida</taxon>
        <taxon>Tylenchina</taxon>
        <taxon>Panagrolaimomorpha</taxon>
        <taxon>Panagrolaimoidea</taxon>
        <taxon>Panagrolaimidae</taxon>
        <taxon>Panagrolaimus</taxon>
    </lineage>
</organism>
<evidence type="ECO:0000313" key="1">
    <source>
        <dbReference type="Proteomes" id="UP000887576"/>
    </source>
</evidence>
<dbReference type="Proteomes" id="UP000887576">
    <property type="component" value="Unplaced"/>
</dbReference>
<proteinExistence type="predicted"/>
<accession>A0AC34Q638</accession>